<gene>
    <name evidence="1" type="ORF">CGZ75_18675</name>
</gene>
<sequence length="66" mass="7524">MMAENLFRFEMELRRHHERIATEGGGARLPGAAASPQPLLAQLSQPGMRRTMLPKGMARFTIWVRF</sequence>
<dbReference type="EMBL" id="NMUQ01000002">
    <property type="protein sequence ID" value="OXM14890.1"/>
    <property type="molecule type" value="Genomic_DNA"/>
</dbReference>
<reference evidence="1 2" key="1">
    <citation type="submission" date="2017-07" db="EMBL/GenBank/DDBJ databases">
        <title>Paenibacillus herberti R33 genome sequencing and assembly.</title>
        <authorList>
            <person name="Su W."/>
        </authorList>
    </citation>
    <scope>NUCLEOTIDE SEQUENCE [LARGE SCALE GENOMIC DNA]</scope>
    <source>
        <strain evidence="1 2">R33</strain>
    </source>
</reference>
<keyword evidence="2" id="KW-1185">Reference proteome</keyword>
<proteinExistence type="predicted"/>
<organism evidence="1 2">
    <name type="scientific">Paenibacillus herberti</name>
    <dbReference type="NCBI Taxonomy" id="1619309"/>
    <lineage>
        <taxon>Bacteria</taxon>
        <taxon>Bacillati</taxon>
        <taxon>Bacillota</taxon>
        <taxon>Bacilli</taxon>
        <taxon>Bacillales</taxon>
        <taxon>Paenibacillaceae</taxon>
        <taxon>Paenibacillus</taxon>
    </lineage>
</organism>
<accession>A0A229NYD9</accession>
<dbReference type="RefSeq" id="WP_089525707.1">
    <property type="nucleotide sequence ID" value="NZ_NMUQ01000002.1"/>
</dbReference>
<evidence type="ECO:0000313" key="2">
    <source>
        <dbReference type="Proteomes" id="UP000215145"/>
    </source>
</evidence>
<dbReference type="Proteomes" id="UP000215145">
    <property type="component" value="Unassembled WGS sequence"/>
</dbReference>
<name>A0A229NYD9_9BACL</name>
<protein>
    <submittedName>
        <fullName evidence="1">Uncharacterized protein</fullName>
    </submittedName>
</protein>
<evidence type="ECO:0000313" key="1">
    <source>
        <dbReference type="EMBL" id="OXM14890.1"/>
    </source>
</evidence>
<comment type="caution">
    <text evidence="1">The sequence shown here is derived from an EMBL/GenBank/DDBJ whole genome shotgun (WGS) entry which is preliminary data.</text>
</comment>
<dbReference type="AlphaFoldDB" id="A0A229NYD9"/>